<dbReference type="Pfam" id="PF13181">
    <property type="entry name" value="TPR_8"/>
    <property type="match status" value="3"/>
</dbReference>
<dbReference type="InterPro" id="IPR051012">
    <property type="entry name" value="CellSynth/LPSAsmb/PSIAsmb"/>
</dbReference>
<evidence type="ECO:0000256" key="4">
    <source>
        <dbReference type="SAM" id="Coils"/>
    </source>
</evidence>
<dbReference type="SMART" id="SM00028">
    <property type="entry name" value="TPR"/>
    <property type="match status" value="10"/>
</dbReference>
<dbReference type="InterPro" id="IPR019734">
    <property type="entry name" value="TPR_rpt"/>
</dbReference>
<dbReference type="PANTHER" id="PTHR45586:SF1">
    <property type="entry name" value="LIPOPOLYSACCHARIDE ASSEMBLY PROTEIN B"/>
    <property type="match status" value="1"/>
</dbReference>
<name>A0ABW3Y2Z6_9FLAO</name>
<accession>A0ABW3Y2Z6</accession>
<keyword evidence="2 3" id="KW-0802">TPR repeat</keyword>
<dbReference type="InterPro" id="IPR013105">
    <property type="entry name" value="TPR_2"/>
</dbReference>
<evidence type="ECO:0000313" key="6">
    <source>
        <dbReference type="EMBL" id="MFD1315765.1"/>
    </source>
</evidence>
<keyword evidence="7" id="KW-1185">Reference proteome</keyword>
<dbReference type="Proteomes" id="UP001597201">
    <property type="component" value="Unassembled WGS sequence"/>
</dbReference>
<feature type="repeat" description="TPR" evidence="3">
    <location>
        <begin position="318"/>
        <end position="351"/>
    </location>
</feature>
<dbReference type="InterPro" id="IPR011990">
    <property type="entry name" value="TPR-like_helical_dom_sf"/>
</dbReference>
<organism evidence="6 7">
    <name type="scientific">Namhaeicola litoreus</name>
    <dbReference type="NCBI Taxonomy" id="1052145"/>
    <lineage>
        <taxon>Bacteria</taxon>
        <taxon>Pseudomonadati</taxon>
        <taxon>Bacteroidota</taxon>
        <taxon>Flavobacteriia</taxon>
        <taxon>Flavobacteriales</taxon>
        <taxon>Flavobacteriaceae</taxon>
        <taxon>Namhaeicola</taxon>
    </lineage>
</organism>
<feature type="coiled-coil region" evidence="4">
    <location>
        <begin position="48"/>
        <end position="75"/>
    </location>
</feature>
<keyword evidence="1" id="KW-0677">Repeat</keyword>
<dbReference type="Gene3D" id="1.25.40.10">
    <property type="entry name" value="Tetratricopeptide repeat domain"/>
    <property type="match status" value="3"/>
</dbReference>
<evidence type="ECO:0000313" key="7">
    <source>
        <dbReference type="Proteomes" id="UP001597201"/>
    </source>
</evidence>
<dbReference type="PROSITE" id="PS50005">
    <property type="entry name" value="TPR"/>
    <property type="match status" value="5"/>
</dbReference>
<dbReference type="Pfam" id="PF25063">
    <property type="entry name" value="ARM_TT21_C"/>
    <property type="match status" value="1"/>
</dbReference>
<dbReference type="Pfam" id="PF07719">
    <property type="entry name" value="TPR_2"/>
    <property type="match status" value="1"/>
</dbReference>
<evidence type="ECO:0000259" key="5">
    <source>
        <dbReference type="Pfam" id="PF25063"/>
    </source>
</evidence>
<evidence type="ECO:0000256" key="3">
    <source>
        <dbReference type="PROSITE-ProRule" id="PRU00339"/>
    </source>
</evidence>
<feature type="repeat" description="TPR" evidence="3">
    <location>
        <begin position="284"/>
        <end position="317"/>
    </location>
</feature>
<dbReference type="RefSeq" id="WP_377178250.1">
    <property type="nucleotide sequence ID" value="NZ_JBHTMY010000003.1"/>
</dbReference>
<feature type="repeat" description="TPR" evidence="3">
    <location>
        <begin position="250"/>
        <end position="283"/>
    </location>
</feature>
<dbReference type="SUPFAM" id="SSF48452">
    <property type="entry name" value="TPR-like"/>
    <property type="match status" value="1"/>
</dbReference>
<dbReference type="EMBL" id="JBHTMY010000003">
    <property type="protein sequence ID" value="MFD1315765.1"/>
    <property type="molecule type" value="Genomic_DNA"/>
</dbReference>
<proteinExistence type="predicted"/>
<feature type="repeat" description="TPR" evidence="3">
    <location>
        <begin position="114"/>
        <end position="147"/>
    </location>
</feature>
<dbReference type="PANTHER" id="PTHR45586">
    <property type="entry name" value="TPR REPEAT-CONTAINING PROTEIN PA4667"/>
    <property type="match status" value="1"/>
</dbReference>
<dbReference type="InterPro" id="IPR056834">
    <property type="entry name" value="ARM_TT21_C"/>
</dbReference>
<comment type="caution">
    <text evidence="6">The sequence shown here is derived from an EMBL/GenBank/DDBJ whole genome shotgun (WGS) entry which is preliminary data.</text>
</comment>
<feature type="domain" description="Tetratricopeptide repeat protein 21A/21B C-terminal ARM" evidence="5">
    <location>
        <begin position="275"/>
        <end position="375"/>
    </location>
</feature>
<gene>
    <name evidence="6" type="ORF">ACFQ39_09070</name>
</gene>
<evidence type="ECO:0000256" key="2">
    <source>
        <dbReference type="ARBA" id="ARBA00022803"/>
    </source>
</evidence>
<evidence type="ECO:0000256" key="1">
    <source>
        <dbReference type="ARBA" id="ARBA00022737"/>
    </source>
</evidence>
<protein>
    <submittedName>
        <fullName evidence="6">Tetratricopeptide repeat protein</fullName>
    </submittedName>
</protein>
<keyword evidence="4" id="KW-0175">Coiled coil</keyword>
<sequence length="445" mass="51885">MLKTNSVYFFDANEFEEIILYYIDNGKFSLANKAVQLGLRQHPLSVDLKLVHAELLVLEEKLENAEKILNELQEIEPANEDIYIQKATIYSKKGVHKKAIAYLKIALEYSEDPSEIYSMIGMEYLYLDEFETARENFAKCLDVEFDNYSTLYNVIYCFDMTDQHQEAVDYLKNYIDKDPYSEVAWHQLGRQYFVLENYEKALEAFEYAILIDDIFIGAHLEKAKTLEELNRLEEAIEYYRLTMELDTETPFAFLRIGKCYEGLGDLNQALEYYNKTVNEDPLLDKGWLALTDIYMKKGKLDQALKNIKKALGIDEEVPDYWNKLGEIYVRLNQLEAAAGSFQKSITLDPEQLEVHLSLADVLLISKEESEALLVLKEAKEIFKSDAEILFRIAGLHFLLGNKERSFYYLERALSINYAYQVILQELFPDFYASPRVQKLITKYNN</sequence>
<reference evidence="7" key="1">
    <citation type="journal article" date="2019" name="Int. J. Syst. Evol. Microbiol.">
        <title>The Global Catalogue of Microorganisms (GCM) 10K type strain sequencing project: providing services to taxonomists for standard genome sequencing and annotation.</title>
        <authorList>
            <consortium name="The Broad Institute Genomics Platform"/>
            <consortium name="The Broad Institute Genome Sequencing Center for Infectious Disease"/>
            <person name="Wu L."/>
            <person name="Ma J."/>
        </authorList>
    </citation>
    <scope>NUCLEOTIDE SEQUENCE [LARGE SCALE GENOMIC DNA]</scope>
    <source>
        <strain evidence="7">CCUG 61485</strain>
    </source>
</reference>
<feature type="repeat" description="TPR" evidence="3">
    <location>
        <begin position="182"/>
        <end position="215"/>
    </location>
</feature>